<sequence length="137" mass="15125">MDCVFCKIIAGEIPCSKVYEDQNLLAFMDINPLAEFHTLVIPKKHIEFLWDCPSEISSALGEALPKISRAVQKASASDGCNVLNNNASAAGQVVPHIHFHIIPRFENDGVFTEWPAKQLPVEKVQQAADKIKVLIDS</sequence>
<feature type="domain" description="HIT" evidence="4">
    <location>
        <begin position="4"/>
        <end position="111"/>
    </location>
</feature>
<dbReference type="GO" id="GO:0016787">
    <property type="term" value="F:hydrolase activity"/>
    <property type="evidence" value="ECO:0007669"/>
    <property type="project" value="UniProtKB-KW"/>
</dbReference>
<dbReference type="PANTHER" id="PTHR46648">
    <property type="entry name" value="HIT FAMILY PROTEIN 1"/>
    <property type="match status" value="1"/>
</dbReference>
<dbReference type="STRING" id="1940790.L21SP3_01209"/>
<evidence type="ECO:0000256" key="1">
    <source>
        <dbReference type="PIRSR" id="PIRSR601310-1"/>
    </source>
</evidence>
<dbReference type="Proteomes" id="UP000188273">
    <property type="component" value="Chromosome"/>
</dbReference>
<dbReference type="RefSeq" id="WP_077540001.1">
    <property type="nucleotide sequence ID" value="NZ_CP019633.1"/>
</dbReference>
<organism evidence="5 6">
    <name type="scientific">Sedimentisphaera cyanobacteriorum</name>
    <dbReference type="NCBI Taxonomy" id="1940790"/>
    <lineage>
        <taxon>Bacteria</taxon>
        <taxon>Pseudomonadati</taxon>
        <taxon>Planctomycetota</taxon>
        <taxon>Phycisphaerae</taxon>
        <taxon>Sedimentisphaerales</taxon>
        <taxon>Sedimentisphaeraceae</taxon>
        <taxon>Sedimentisphaera</taxon>
    </lineage>
</organism>
<evidence type="ECO:0000256" key="3">
    <source>
        <dbReference type="PROSITE-ProRule" id="PRU00464"/>
    </source>
</evidence>
<dbReference type="EC" id="3.-.-.-" evidence="5"/>
<dbReference type="PROSITE" id="PS51084">
    <property type="entry name" value="HIT_2"/>
    <property type="match status" value="1"/>
</dbReference>
<dbReference type="InterPro" id="IPR011146">
    <property type="entry name" value="HIT-like"/>
</dbReference>
<gene>
    <name evidence="5" type="ORF">L21SP3_01209</name>
</gene>
<feature type="short sequence motif" description="Histidine triad motif" evidence="2 3">
    <location>
        <begin position="96"/>
        <end position="100"/>
    </location>
</feature>
<dbReference type="Pfam" id="PF01230">
    <property type="entry name" value="HIT"/>
    <property type="match status" value="1"/>
</dbReference>
<dbReference type="PRINTS" id="PR00332">
    <property type="entry name" value="HISTRIAD"/>
</dbReference>
<accession>A0A1Q2HQ40</accession>
<feature type="active site" description="Tele-AMP-histidine intermediate" evidence="1">
    <location>
        <position position="98"/>
    </location>
</feature>
<name>A0A1Q2HQ40_9BACT</name>
<dbReference type="PANTHER" id="PTHR46648:SF1">
    <property type="entry name" value="ADENOSINE 5'-MONOPHOSPHORAMIDASE HNT1"/>
    <property type="match status" value="1"/>
</dbReference>
<reference evidence="6" key="1">
    <citation type="submission" date="2017-02" db="EMBL/GenBank/DDBJ databases">
        <title>Comparative genomics and description of representatives of a novel lineage of planctomycetes thriving in anoxic sediments.</title>
        <authorList>
            <person name="Spring S."/>
            <person name="Bunk B."/>
            <person name="Sproer C."/>
            <person name="Klenk H.-P."/>
        </authorList>
    </citation>
    <scope>NUCLEOTIDE SEQUENCE [LARGE SCALE GENOMIC DNA]</scope>
    <source>
        <strain evidence="6">L21-RPul-D3</strain>
    </source>
</reference>
<evidence type="ECO:0000313" key="5">
    <source>
        <dbReference type="EMBL" id="AQQ09404.1"/>
    </source>
</evidence>
<keyword evidence="6" id="KW-1185">Reference proteome</keyword>
<protein>
    <submittedName>
        <fullName evidence="5">HIT-like protein</fullName>
        <ecNumber evidence="5">3.-.-.-</ecNumber>
    </submittedName>
</protein>
<dbReference type="EMBL" id="CP019633">
    <property type="protein sequence ID" value="AQQ09404.1"/>
    <property type="molecule type" value="Genomic_DNA"/>
</dbReference>
<keyword evidence="5" id="KW-0378">Hydrolase</keyword>
<dbReference type="InterPro" id="IPR039384">
    <property type="entry name" value="HINT"/>
</dbReference>
<dbReference type="KEGG" id="pbu:L21SP3_01209"/>
<dbReference type="SUPFAM" id="SSF54197">
    <property type="entry name" value="HIT-like"/>
    <property type="match status" value="1"/>
</dbReference>
<proteinExistence type="predicted"/>
<dbReference type="OrthoDB" id="9784774at2"/>
<dbReference type="AlphaFoldDB" id="A0A1Q2HQ40"/>
<dbReference type="CDD" id="cd01277">
    <property type="entry name" value="HINT_subgroup"/>
    <property type="match status" value="1"/>
</dbReference>
<evidence type="ECO:0000256" key="2">
    <source>
        <dbReference type="PIRSR" id="PIRSR601310-3"/>
    </source>
</evidence>
<dbReference type="GO" id="GO:0009117">
    <property type="term" value="P:nucleotide metabolic process"/>
    <property type="evidence" value="ECO:0007669"/>
    <property type="project" value="TreeGrafter"/>
</dbReference>
<dbReference type="PROSITE" id="PS00892">
    <property type="entry name" value="HIT_1"/>
    <property type="match status" value="1"/>
</dbReference>
<dbReference type="InterPro" id="IPR036265">
    <property type="entry name" value="HIT-like_sf"/>
</dbReference>
<dbReference type="InterPro" id="IPR001310">
    <property type="entry name" value="Histidine_triad_HIT"/>
</dbReference>
<evidence type="ECO:0000313" key="6">
    <source>
        <dbReference type="Proteomes" id="UP000188273"/>
    </source>
</evidence>
<dbReference type="Gene3D" id="3.30.428.10">
    <property type="entry name" value="HIT-like"/>
    <property type="match status" value="1"/>
</dbReference>
<evidence type="ECO:0000259" key="4">
    <source>
        <dbReference type="PROSITE" id="PS51084"/>
    </source>
</evidence>
<dbReference type="InterPro" id="IPR019808">
    <property type="entry name" value="Histidine_triad_CS"/>
</dbReference>